<dbReference type="Pfam" id="PF03110">
    <property type="entry name" value="SBP"/>
    <property type="match status" value="1"/>
</dbReference>
<dbReference type="GO" id="GO:0003677">
    <property type="term" value="F:DNA binding"/>
    <property type="evidence" value="ECO:0007669"/>
    <property type="project" value="UniProtKB-KW"/>
</dbReference>
<keyword evidence="6" id="KW-0238">DNA-binding</keyword>
<dbReference type="AlphaFoldDB" id="A0AAE1J666"/>
<evidence type="ECO:0000256" key="2">
    <source>
        <dbReference type="ARBA" id="ARBA00022723"/>
    </source>
</evidence>
<evidence type="ECO:0000256" key="5">
    <source>
        <dbReference type="ARBA" id="ARBA00023015"/>
    </source>
</evidence>
<feature type="domain" description="SBP-type" evidence="11">
    <location>
        <begin position="107"/>
        <end position="184"/>
    </location>
</feature>
<evidence type="ECO:0000256" key="7">
    <source>
        <dbReference type="ARBA" id="ARBA00023163"/>
    </source>
</evidence>
<dbReference type="EMBL" id="JAWXYG010000008">
    <property type="protein sequence ID" value="KAK4264531.1"/>
    <property type="molecule type" value="Genomic_DNA"/>
</dbReference>
<dbReference type="PANTHER" id="PTHR31251">
    <property type="entry name" value="SQUAMOSA PROMOTER-BINDING-LIKE PROTEIN 4"/>
    <property type="match status" value="1"/>
</dbReference>
<dbReference type="InterPro" id="IPR044817">
    <property type="entry name" value="SBP-like"/>
</dbReference>
<dbReference type="GO" id="GO:0005634">
    <property type="term" value="C:nucleus"/>
    <property type="evidence" value="ECO:0007669"/>
    <property type="project" value="UniProtKB-SubCell"/>
</dbReference>
<evidence type="ECO:0000256" key="9">
    <source>
        <dbReference type="PROSITE-ProRule" id="PRU00470"/>
    </source>
</evidence>
<dbReference type="InterPro" id="IPR036893">
    <property type="entry name" value="SBP_sf"/>
</dbReference>
<dbReference type="Gene3D" id="4.10.1100.10">
    <property type="entry name" value="Transcription factor, SBP-box domain"/>
    <property type="match status" value="1"/>
</dbReference>
<dbReference type="GO" id="GO:0008270">
    <property type="term" value="F:zinc ion binding"/>
    <property type="evidence" value="ECO:0007669"/>
    <property type="project" value="UniProtKB-KW"/>
</dbReference>
<keyword evidence="8" id="KW-0539">Nucleus</keyword>
<dbReference type="PROSITE" id="PS51141">
    <property type="entry name" value="ZF_SBP"/>
    <property type="match status" value="1"/>
</dbReference>
<dbReference type="Proteomes" id="UP001293593">
    <property type="component" value="Unassembled WGS sequence"/>
</dbReference>
<keyword evidence="7" id="KW-0804">Transcription</keyword>
<evidence type="ECO:0000256" key="6">
    <source>
        <dbReference type="ARBA" id="ARBA00023125"/>
    </source>
</evidence>
<evidence type="ECO:0000313" key="13">
    <source>
        <dbReference type="Proteomes" id="UP001293593"/>
    </source>
</evidence>
<evidence type="ECO:0000256" key="4">
    <source>
        <dbReference type="ARBA" id="ARBA00022833"/>
    </source>
</evidence>
<evidence type="ECO:0000256" key="10">
    <source>
        <dbReference type="SAM" id="MobiDB-lite"/>
    </source>
</evidence>
<evidence type="ECO:0000313" key="12">
    <source>
        <dbReference type="EMBL" id="KAK4264531.1"/>
    </source>
</evidence>
<dbReference type="PANTHER" id="PTHR31251:SF207">
    <property type="entry name" value="SQUAMOSA PROMOTER-BINDING-LIKE PROTEIN 13A-RELATED"/>
    <property type="match status" value="1"/>
</dbReference>
<reference evidence="12" key="1">
    <citation type="submission" date="2023-10" db="EMBL/GenBank/DDBJ databases">
        <title>Chromosome-level genome of the transformable northern wattle, Acacia crassicarpa.</title>
        <authorList>
            <person name="Massaro I."/>
            <person name="Sinha N.R."/>
            <person name="Poethig S."/>
            <person name="Leichty A.R."/>
        </authorList>
    </citation>
    <scope>NUCLEOTIDE SEQUENCE</scope>
    <source>
        <strain evidence="12">Acra3RX</strain>
        <tissue evidence="12">Leaf</tissue>
    </source>
</reference>
<keyword evidence="2" id="KW-0479">Metal-binding</keyword>
<dbReference type="FunFam" id="4.10.1100.10:FF:000001">
    <property type="entry name" value="Squamosa promoter-binding-like protein 14"/>
    <property type="match status" value="1"/>
</dbReference>
<keyword evidence="13" id="KW-1185">Reference proteome</keyword>
<comment type="caution">
    <text evidence="12">The sequence shown here is derived from an EMBL/GenBank/DDBJ whole genome shotgun (WGS) entry which is preliminary data.</text>
</comment>
<evidence type="ECO:0000256" key="8">
    <source>
        <dbReference type="ARBA" id="ARBA00023242"/>
    </source>
</evidence>
<dbReference type="SUPFAM" id="SSF103612">
    <property type="entry name" value="SBT domain"/>
    <property type="match status" value="1"/>
</dbReference>
<protein>
    <recommendedName>
        <fullName evidence="11">SBP-type domain-containing protein</fullName>
    </recommendedName>
</protein>
<gene>
    <name evidence="12" type="ORF">QN277_025693</name>
</gene>
<comment type="subcellular location">
    <subcellularLocation>
        <location evidence="1">Nucleus</location>
    </subcellularLocation>
</comment>
<organism evidence="12 13">
    <name type="scientific">Acacia crassicarpa</name>
    <name type="common">northern wattle</name>
    <dbReference type="NCBI Taxonomy" id="499986"/>
    <lineage>
        <taxon>Eukaryota</taxon>
        <taxon>Viridiplantae</taxon>
        <taxon>Streptophyta</taxon>
        <taxon>Embryophyta</taxon>
        <taxon>Tracheophyta</taxon>
        <taxon>Spermatophyta</taxon>
        <taxon>Magnoliopsida</taxon>
        <taxon>eudicotyledons</taxon>
        <taxon>Gunneridae</taxon>
        <taxon>Pentapetalae</taxon>
        <taxon>rosids</taxon>
        <taxon>fabids</taxon>
        <taxon>Fabales</taxon>
        <taxon>Fabaceae</taxon>
        <taxon>Caesalpinioideae</taxon>
        <taxon>mimosoid clade</taxon>
        <taxon>Acacieae</taxon>
        <taxon>Acacia</taxon>
    </lineage>
</organism>
<proteinExistence type="predicted"/>
<sequence length="414" mass="45497">MDWNMKEASWDLAELDEATGLPNMEETVDGSSRFGSCDRSNRGEFSVDLKLGQVGNSSSSSNEPVAASVVANKWKDVVGGVSKVMMTSSSSSGSSKRARAINNGNQTVSCLVDGCNSDLSNCRDYHRRHKVCELHSKTPVVRIGGHKQRFCQQCSRFHSLEEFDEGKRSCRKRLDGHNRRRRKPPQAAAEGVGGRCGSFLSNYQQGTHRSLLPFSSSHLYPSTAAMVHPGWNTDVRLHHHHHNHLVDHFLGSTPSSSSYTEANNKKQQLAFLQGDHNSAITMENTQSSHQQALPKPPPPAPSVCQTFLRAAPLLPAALLQQDGGDHHHDSHCALSLLSSPQTHTSGSGLSQMVQPHHQQQAISIMQQHQPLGLSLHDHGLETVDPVMVHHGSDHSPTTTYNMNEAPPPFPFHWD</sequence>
<dbReference type="InterPro" id="IPR004333">
    <property type="entry name" value="SBP_dom"/>
</dbReference>
<evidence type="ECO:0000256" key="1">
    <source>
        <dbReference type="ARBA" id="ARBA00004123"/>
    </source>
</evidence>
<accession>A0AAE1J666</accession>
<keyword evidence="5" id="KW-0805">Transcription regulation</keyword>
<evidence type="ECO:0000259" key="11">
    <source>
        <dbReference type="PROSITE" id="PS51141"/>
    </source>
</evidence>
<evidence type="ECO:0000256" key="3">
    <source>
        <dbReference type="ARBA" id="ARBA00022771"/>
    </source>
</evidence>
<name>A0AAE1J666_9FABA</name>
<keyword evidence="3 9" id="KW-0863">Zinc-finger</keyword>
<feature type="region of interest" description="Disordered" evidence="10">
    <location>
        <begin position="174"/>
        <end position="193"/>
    </location>
</feature>
<keyword evidence="4" id="KW-0862">Zinc</keyword>